<dbReference type="InterPro" id="IPR012338">
    <property type="entry name" value="Beta-lactam/transpept-like"/>
</dbReference>
<dbReference type="Pfam" id="PF02113">
    <property type="entry name" value="Peptidase_S13"/>
    <property type="match status" value="2"/>
</dbReference>
<dbReference type="Gene3D" id="3.40.710.10">
    <property type="entry name" value="DD-peptidase/beta-lactamase superfamily"/>
    <property type="match status" value="2"/>
</dbReference>
<keyword evidence="4" id="KW-1185">Reference proteome</keyword>
<comment type="similarity">
    <text evidence="1">Belongs to the peptidase S13 family.</text>
</comment>
<dbReference type="EMBL" id="JAGSNF010000019">
    <property type="protein sequence ID" value="MBR7744176.1"/>
    <property type="molecule type" value="Genomic_DNA"/>
</dbReference>
<dbReference type="AlphaFoldDB" id="A0A941D9W5"/>
<reference evidence="3" key="1">
    <citation type="submission" date="2021-04" db="EMBL/GenBank/DDBJ databases">
        <title>Phycicoccus avicenniae sp. nov., a novel endophytic actinomycetes isolated from branch of Avicennia mariana.</title>
        <authorList>
            <person name="Tuo L."/>
        </authorList>
    </citation>
    <scope>NUCLEOTIDE SEQUENCE</scope>
    <source>
        <strain evidence="3">BSK3Z-2</strain>
    </source>
</reference>
<keyword evidence="3" id="KW-0645">Protease</keyword>
<keyword evidence="3" id="KW-0121">Carboxypeptidase</keyword>
<dbReference type="GO" id="GO:0000270">
    <property type="term" value="P:peptidoglycan metabolic process"/>
    <property type="evidence" value="ECO:0007669"/>
    <property type="project" value="TreeGrafter"/>
</dbReference>
<dbReference type="PANTHER" id="PTHR30023:SF0">
    <property type="entry name" value="PENICILLIN-SENSITIVE CARBOXYPEPTIDASE A"/>
    <property type="match status" value="1"/>
</dbReference>
<dbReference type="EC" id="3.4.16.4" evidence="3"/>
<organism evidence="3 4">
    <name type="scientific">Phycicoccus avicenniae</name>
    <dbReference type="NCBI Taxonomy" id="2828860"/>
    <lineage>
        <taxon>Bacteria</taxon>
        <taxon>Bacillati</taxon>
        <taxon>Actinomycetota</taxon>
        <taxon>Actinomycetes</taxon>
        <taxon>Micrococcales</taxon>
        <taxon>Intrasporangiaceae</taxon>
        <taxon>Phycicoccus</taxon>
    </lineage>
</organism>
<gene>
    <name evidence="3" type="ORF">KC207_12855</name>
</gene>
<sequence length="379" mass="40974">MTSADRRIADRLDARATTSRFGRYFSGTVLDAGTGEIVWAHRRTAQMLPASNAKLFTAATALDTLGPNTTFTTSVRRGKRANHVVLVGTGDALLNSAKLTTLARETKAWVDAKGYKKPQVYIDDSFFPAPSLAYGWKESYVIDSVTPVRPLVRDNRDIMDTSADAGRYLAARLRALGIPGARYAGRQDVATWRTTIASKQSFTVAGMVRRTILTSDNDVAEILLRRTSYEMGNGTAWSGAKTTQTAGAARHGTGFGVLYDGSGLSRADRLSTFQIAKLLRTVQNGDNPRLNTLRSRNVMPTAGRTGTLKNRFTSSAADCARGRVWAKTGTLGDTVALSGWTTGTDGRTKVFSFLVNRKDSSSTLKSNVDMLAATVNGCY</sequence>
<evidence type="ECO:0000256" key="1">
    <source>
        <dbReference type="ARBA" id="ARBA00006096"/>
    </source>
</evidence>
<proteinExistence type="inferred from homology"/>
<dbReference type="GO" id="GO:0009002">
    <property type="term" value="F:serine-type D-Ala-D-Ala carboxypeptidase activity"/>
    <property type="evidence" value="ECO:0007669"/>
    <property type="project" value="UniProtKB-EC"/>
</dbReference>
<comment type="caution">
    <text evidence="3">The sequence shown here is derived from an EMBL/GenBank/DDBJ whole genome shotgun (WGS) entry which is preliminary data.</text>
</comment>
<dbReference type="Proteomes" id="UP000677016">
    <property type="component" value="Unassembled WGS sequence"/>
</dbReference>
<name>A0A941D9W5_9MICO</name>
<dbReference type="InterPro" id="IPR000667">
    <property type="entry name" value="Peptidase_S13"/>
</dbReference>
<dbReference type="SUPFAM" id="SSF56601">
    <property type="entry name" value="beta-lactamase/transpeptidase-like"/>
    <property type="match status" value="1"/>
</dbReference>
<evidence type="ECO:0000313" key="3">
    <source>
        <dbReference type="EMBL" id="MBR7744176.1"/>
    </source>
</evidence>
<dbReference type="GO" id="GO:0006508">
    <property type="term" value="P:proteolysis"/>
    <property type="evidence" value="ECO:0007669"/>
    <property type="project" value="InterPro"/>
</dbReference>
<keyword evidence="2 3" id="KW-0378">Hydrolase</keyword>
<accession>A0A941D9W5</accession>
<protein>
    <submittedName>
        <fullName evidence="3">D-alanyl-D-alanine carboxypeptidase</fullName>
        <ecNumber evidence="3">3.4.16.4</ecNumber>
    </submittedName>
</protein>
<dbReference type="PANTHER" id="PTHR30023">
    <property type="entry name" value="D-ALANYL-D-ALANINE CARBOXYPEPTIDASE"/>
    <property type="match status" value="1"/>
</dbReference>
<evidence type="ECO:0000313" key="4">
    <source>
        <dbReference type="Proteomes" id="UP000677016"/>
    </source>
</evidence>
<dbReference type="PRINTS" id="PR00922">
    <property type="entry name" value="DADACBPTASE3"/>
</dbReference>
<evidence type="ECO:0000256" key="2">
    <source>
        <dbReference type="ARBA" id="ARBA00022801"/>
    </source>
</evidence>
<dbReference type="RefSeq" id="WP_211603625.1">
    <property type="nucleotide sequence ID" value="NZ_JAGSNF010000019.1"/>
</dbReference>